<dbReference type="Proteomes" id="UP000652176">
    <property type="component" value="Unassembled WGS sequence"/>
</dbReference>
<feature type="domain" description="Rap1a immunity protein" evidence="1">
    <location>
        <begin position="6"/>
        <end position="77"/>
    </location>
</feature>
<dbReference type="InterPro" id="IPR041238">
    <property type="entry name" value="Rap1a"/>
</dbReference>
<proteinExistence type="predicted"/>
<evidence type="ECO:0000313" key="3">
    <source>
        <dbReference type="Proteomes" id="UP000652176"/>
    </source>
</evidence>
<organism evidence="2 3">
    <name type="scientific">Methylomonas albis</name>
    <dbReference type="NCBI Taxonomy" id="1854563"/>
    <lineage>
        <taxon>Bacteria</taxon>
        <taxon>Pseudomonadati</taxon>
        <taxon>Pseudomonadota</taxon>
        <taxon>Gammaproteobacteria</taxon>
        <taxon>Methylococcales</taxon>
        <taxon>Methylococcaceae</taxon>
        <taxon>Methylomonas</taxon>
    </lineage>
</organism>
<accession>A0ABR9CVE9</accession>
<dbReference type="Pfam" id="PF18602">
    <property type="entry name" value="Rap1a"/>
    <property type="match status" value="1"/>
</dbReference>
<protein>
    <recommendedName>
        <fullName evidence="1">Rap1a immunity protein domain-containing protein</fullName>
    </recommendedName>
</protein>
<evidence type="ECO:0000313" key="2">
    <source>
        <dbReference type="EMBL" id="MBD9354824.1"/>
    </source>
</evidence>
<gene>
    <name evidence="2" type="ORF">IE877_02795</name>
</gene>
<dbReference type="Gene3D" id="1.10.890.40">
    <property type="match status" value="1"/>
</dbReference>
<keyword evidence="3" id="KW-1185">Reference proteome</keyword>
<reference evidence="2 3" key="1">
    <citation type="submission" date="2020-09" db="EMBL/GenBank/DDBJ databases">
        <title>Methylomonas albis sp. nov. and Methylomonas fluvii sp. nov.: Two cold-adapted methanotrophs from the River Elbe and an amended description of Methylovulum psychrotolerans strain Eb1.</title>
        <authorList>
            <person name="Bussmann I.K."/>
            <person name="Klings K.-W."/>
            <person name="Warnstedt J."/>
            <person name="Hoppert M."/>
            <person name="Saborowski A."/>
            <person name="Horn F."/>
            <person name="Liebner S."/>
        </authorList>
    </citation>
    <scope>NUCLEOTIDE SEQUENCE [LARGE SCALE GENOMIC DNA]</scope>
    <source>
        <strain evidence="2 3">EbA</strain>
    </source>
</reference>
<comment type="caution">
    <text evidence="2">The sequence shown here is derived from an EMBL/GenBank/DDBJ whole genome shotgun (WGS) entry which is preliminary data.</text>
</comment>
<evidence type="ECO:0000259" key="1">
    <source>
        <dbReference type="Pfam" id="PF18602"/>
    </source>
</evidence>
<sequence length="78" mass="8681">MNGIESYEGGMSKGYLMGVMDMLATTLPPTICVPKNTGISAYELKSVVYTYMATHPDMIKEKPDKVVYQALSEHWSCK</sequence>
<dbReference type="EMBL" id="JACXSS010000001">
    <property type="protein sequence ID" value="MBD9354824.1"/>
    <property type="molecule type" value="Genomic_DNA"/>
</dbReference>
<name>A0ABR9CVE9_9GAMM</name>